<proteinExistence type="predicted"/>
<sequence length="161" mass="18341">HLVGVAASLVCLNHVIDGLHQLLHLELVAPVIIQLVVLPVFVINNVAAASTLLHQITHTLIVVEIFLNGLFFLQLVTISKEDCCILESFFREVLVDFIDHFLFLICESLHLKHYEKSMRPRRELCDALHYFSLQLLFRSIRVEQTRHVDQGDVSSINTSGF</sequence>
<reference evidence="2" key="2">
    <citation type="submission" date="2024-04" db="UniProtKB">
        <authorList>
            <consortium name="Ensembl"/>
        </authorList>
    </citation>
    <scope>IDENTIFICATION</scope>
</reference>
<dbReference type="AlphaFoldDB" id="G3Q591"/>
<dbReference type="Ensembl" id="ENSGACT00000025096.1">
    <property type="protein sequence ID" value="ENSGACP00000025047.1"/>
    <property type="gene ID" value="ENSGACG00000018947.1"/>
</dbReference>
<reference evidence="2" key="1">
    <citation type="submission" date="2006-01" db="EMBL/GenBank/DDBJ databases">
        <authorList>
            <person name="Lindblad-Toh K."/>
            <person name="Mauceli E."/>
            <person name="Grabherr M."/>
            <person name="Chang J.L."/>
            <person name="Lander E.S."/>
        </authorList>
    </citation>
    <scope>NUCLEOTIDE SEQUENCE [LARGE SCALE GENOMIC DNA]</scope>
</reference>
<dbReference type="Bgee" id="ENSGACG00000018947">
    <property type="expression patterns" value="Expressed in pharyngeal gill"/>
</dbReference>
<feature type="transmembrane region" description="Helical" evidence="1">
    <location>
        <begin position="27"/>
        <end position="47"/>
    </location>
</feature>
<name>G3Q591_GASAC</name>
<accession>G3Q591</accession>
<keyword evidence="1" id="KW-1133">Transmembrane helix</keyword>
<organism evidence="2">
    <name type="scientific">Gasterosteus aculeatus</name>
    <name type="common">Three-spined stickleback</name>
    <dbReference type="NCBI Taxonomy" id="69293"/>
    <lineage>
        <taxon>Eukaryota</taxon>
        <taxon>Metazoa</taxon>
        <taxon>Chordata</taxon>
        <taxon>Craniata</taxon>
        <taxon>Vertebrata</taxon>
        <taxon>Euteleostomi</taxon>
        <taxon>Actinopterygii</taxon>
        <taxon>Neopterygii</taxon>
        <taxon>Teleostei</taxon>
        <taxon>Neoteleostei</taxon>
        <taxon>Acanthomorphata</taxon>
        <taxon>Eupercaria</taxon>
        <taxon>Perciformes</taxon>
        <taxon>Cottioidei</taxon>
        <taxon>Gasterosteales</taxon>
        <taxon>Gasterosteidae</taxon>
        <taxon>Gasterosteus</taxon>
    </lineage>
</organism>
<dbReference type="InParanoid" id="G3Q591"/>
<keyword evidence="1" id="KW-0472">Membrane</keyword>
<feature type="transmembrane region" description="Helical" evidence="1">
    <location>
        <begin position="59"/>
        <end position="78"/>
    </location>
</feature>
<evidence type="ECO:0000313" key="2">
    <source>
        <dbReference type="Ensembl" id="ENSGACP00000025047.1"/>
    </source>
</evidence>
<keyword evidence="1" id="KW-0812">Transmembrane</keyword>
<protein>
    <submittedName>
        <fullName evidence="2">Uncharacterized protein</fullName>
    </submittedName>
</protein>
<evidence type="ECO:0000256" key="1">
    <source>
        <dbReference type="SAM" id="Phobius"/>
    </source>
</evidence>